<dbReference type="STRING" id="75743.A0A401NJP7"/>
<dbReference type="OrthoDB" id="10047184at2759"/>
<feature type="compositionally biased region" description="Polar residues" evidence="5">
    <location>
        <begin position="147"/>
        <end position="168"/>
    </location>
</feature>
<reference evidence="7 8" key="1">
    <citation type="journal article" date="2018" name="Nat. Ecol. Evol.">
        <title>Shark genomes provide insights into elasmobranch evolution and the origin of vertebrates.</title>
        <authorList>
            <person name="Hara Y"/>
            <person name="Yamaguchi K"/>
            <person name="Onimaru K"/>
            <person name="Kadota M"/>
            <person name="Koyanagi M"/>
            <person name="Keeley SD"/>
            <person name="Tatsumi K"/>
            <person name="Tanaka K"/>
            <person name="Motone F"/>
            <person name="Kageyama Y"/>
            <person name="Nozu R"/>
            <person name="Adachi N"/>
            <person name="Nishimura O"/>
            <person name="Nakagawa R"/>
            <person name="Tanegashima C"/>
            <person name="Kiyatake I"/>
            <person name="Matsumoto R"/>
            <person name="Murakumo K"/>
            <person name="Nishida K"/>
            <person name="Terakita A"/>
            <person name="Kuratani S"/>
            <person name="Sato K"/>
            <person name="Hyodo S Kuraku.S."/>
        </authorList>
    </citation>
    <scope>NUCLEOTIDE SEQUENCE [LARGE SCALE GENOMIC DNA]</scope>
</reference>
<dbReference type="InterPro" id="IPR036860">
    <property type="entry name" value="SH2_dom_sf"/>
</dbReference>
<keyword evidence="3 4" id="KW-0727">SH2 domain</keyword>
<keyword evidence="2" id="KW-0597">Phosphoprotein</keyword>
<dbReference type="InterPro" id="IPR015012">
    <property type="entry name" value="Phe_ZIP"/>
</dbReference>
<sequence length="613" mass="68747">VGSKRGGLQLQDWQHNSAVPDVAMNGNTVEQGSLTQPHSWKEFCELHAHATAKELARQYLLFANENPSHDILGAENFSLHFTDLFQKYFRNEVKEGFTLNRCTIVPFTAVQDYRETGRKSTYGSSGLVLPKMEAEVNSAEQIERSSDTNLPFSSKSRSSEDISVTASSSHERPKPLSRLTRNVKGSIRNLFRRKSTDAIAAEGKEGASAVASSPEKDWFKNLTHKFTWSRTLSREEAHDVRKEGVLNYMVVDDVSMDMGTQWQKCRLLVRKAKSYEGDGYVLELFDPPKCSKPKHSTPCSAITEIRTCTQLEMPDNTNTFVLKINSFLEVIFEAVNDQQLNLWTTDIRECINAWSDGADVELLTTPHSNSMQTVSVDGSSDSIHQGAAHHCSTGQSYHKTDRLFSSYAWFHGPISRFKAAQLVQIPGTEGHGVFLVRQSETQRGEYVLTFNYQGRAKHLRLLVTERGQCLVQHFRFPSVTEMLNYFGTFAIPLECGTTCEVKLSSYVVAFPHQQGSQSPTNASVLPFSVHRWNSEPSLAHLGPSSCNISETLFSRPAAEQVFHTVPPPEESIAGLQRSGSEVVPTRRQRDSDYEMESAARGHSRAIDNQYMFL</sequence>
<feature type="region of interest" description="Disordered" evidence="5">
    <location>
        <begin position="569"/>
        <end position="595"/>
    </location>
</feature>
<feature type="non-terminal residue" evidence="7">
    <location>
        <position position="1"/>
    </location>
</feature>
<dbReference type="Pfam" id="PF00017">
    <property type="entry name" value="SH2"/>
    <property type="match status" value="1"/>
</dbReference>
<dbReference type="SUPFAM" id="SSF50729">
    <property type="entry name" value="PH domain-like"/>
    <property type="match status" value="1"/>
</dbReference>
<comment type="caution">
    <text evidence="7">The sequence shown here is derived from an EMBL/GenBank/DDBJ whole genome shotgun (WGS) entry which is preliminary data.</text>
</comment>
<feature type="domain" description="SH2" evidence="6">
    <location>
        <begin position="409"/>
        <end position="507"/>
    </location>
</feature>
<evidence type="ECO:0000256" key="3">
    <source>
        <dbReference type="ARBA" id="ARBA00022999"/>
    </source>
</evidence>
<accession>A0A401NJP7</accession>
<keyword evidence="8" id="KW-1185">Reference proteome</keyword>
<dbReference type="GO" id="GO:0035556">
    <property type="term" value="P:intracellular signal transduction"/>
    <property type="evidence" value="ECO:0007669"/>
    <property type="project" value="TreeGrafter"/>
</dbReference>
<evidence type="ECO:0000256" key="5">
    <source>
        <dbReference type="SAM" id="MobiDB-lite"/>
    </source>
</evidence>
<dbReference type="InterPro" id="IPR036290">
    <property type="entry name" value="Phe_ZIP_sf"/>
</dbReference>
<dbReference type="PROSITE" id="PS50001">
    <property type="entry name" value="SH2"/>
    <property type="match status" value="1"/>
</dbReference>
<name>A0A401NJP7_SCYTO</name>
<dbReference type="SMART" id="SM00233">
    <property type="entry name" value="PH"/>
    <property type="match status" value="1"/>
</dbReference>
<dbReference type="Pfam" id="PF08916">
    <property type="entry name" value="Phe_ZIP"/>
    <property type="match status" value="1"/>
</dbReference>
<dbReference type="InterPro" id="IPR001849">
    <property type="entry name" value="PH_domain"/>
</dbReference>
<gene>
    <name evidence="7" type="ORF">scyTo_0004042</name>
</gene>
<feature type="region of interest" description="Disordered" evidence="5">
    <location>
        <begin position="138"/>
        <end position="179"/>
    </location>
</feature>
<dbReference type="Gene3D" id="3.30.505.10">
    <property type="entry name" value="SH2 domain"/>
    <property type="match status" value="1"/>
</dbReference>
<evidence type="ECO:0000256" key="4">
    <source>
        <dbReference type="PROSITE-ProRule" id="PRU00191"/>
    </source>
</evidence>
<dbReference type="Proteomes" id="UP000288216">
    <property type="component" value="Unassembled WGS sequence"/>
</dbReference>
<dbReference type="PRINTS" id="PR00401">
    <property type="entry name" value="SH2DOMAIN"/>
</dbReference>
<protein>
    <recommendedName>
        <fullName evidence="6">SH2 domain-containing protein</fullName>
    </recommendedName>
</protein>
<evidence type="ECO:0000256" key="2">
    <source>
        <dbReference type="ARBA" id="ARBA00022553"/>
    </source>
</evidence>
<evidence type="ECO:0000259" key="6">
    <source>
        <dbReference type="PROSITE" id="PS50001"/>
    </source>
</evidence>
<dbReference type="SMART" id="SM00252">
    <property type="entry name" value="SH2"/>
    <property type="match status" value="1"/>
</dbReference>
<proteinExistence type="inferred from homology"/>
<dbReference type="SUPFAM" id="SSF55550">
    <property type="entry name" value="SH2 domain"/>
    <property type="match status" value="1"/>
</dbReference>
<organism evidence="7 8">
    <name type="scientific">Scyliorhinus torazame</name>
    <name type="common">Cloudy catshark</name>
    <name type="synonym">Catulus torazame</name>
    <dbReference type="NCBI Taxonomy" id="75743"/>
    <lineage>
        <taxon>Eukaryota</taxon>
        <taxon>Metazoa</taxon>
        <taxon>Chordata</taxon>
        <taxon>Craniata</taxon>
        <taxon>Vertebrata</taxon>
        <taxon>Chondrichthyes</taxon>
        <taxon>Elasmobranchii</taxon>
        <taxon>Galeomorphii</taxon>
        <taxon>Galeoidea</taxon>
        <taxon>Carcharhiniformes</taxon>
        <taxon>Scyliorhinidae</taxon>
        <taxon>Scyliorhinus</taxon>
    </lineage>
</organism>
<evidence type="ECO:0000313" key="8">
    <source>
        <dbReference type="Proteomes" id="UP000288216"/>
    </source>
</evidence>
<dbReference type="InterPro" id="IPR000980">
    <property type="entry name" value="SH2"/>
</dbReference>
<dbReference type="CDD" id="cd01231">
    <property type="entry name" value="PH_SH2B_family"/>
    <property type="match status" value="1"/>
</dbReference>
<dbReference type="Gene3D" id="6.10.140.110">
    <property type="match status" value="1"/>
</dbReference>
<dbReference type="OMA" id="WLRSRSM"/>
<dbReference type="Pfam" id="PF00169">
    <property type="entry name" value="PH"/>
    <property type="match status" value="1"/>
</dbReference>
<dbReference type="InterPro" id="IPR011993">
    <property type="entry name" value="PH-like_dom_sf"/>
</dbReference>
<dbReference type="AlphaFoldDB" id="A0A401NJP7"/>
<dbReference type="PANTHER" id="PTHR10872:SF1">
    <property type="entry name" value="SH2B ADAPTER PROTEIN 3"/>
    <property type="match status" value="1"/>
</dbReference>
<comment type="similarity">
    <text evidence="1">Belongs to the SH2B adapter family.</text>
</comment>
<evidence type="ECO:0000256" key="1">
    <source>
        <dbReference type="ARBA" id="ARBA00010220"/>
    </source>
</evidence>
<dbReference type="GO" id="GO:0005068">
    <property type="term" value="F:transmembrane receptor protein tyrosine kinase adaptor activity"/>
    <property type="evidence" value="ECO:0007669"/>
    <property type="project" value="TreeGrafter"/>
</dbReference>
<dbReference type="Gene3D" id="2.30.29.30">
    <property type="entry name" value="Pleckstrin-homology domain (PH domain)/Phosphotyrosine-binding domain (PTB)"/>
    <property type="match status" value="1"/>
</dbReference>
<dbReference type="SUPFAM" id="SSF109805">
    <property type="entry name" value="Phenylalanine zipper"/>
    <property type="match status" value="1"/>
</dbReference>
<dbReference type="InterPro" id="IPR030523">
    <property type="entry name" value="SH2B"/>
</dbReference>
<dbReference type="GO" id="GO:0005886">
    <property type="term" value="C:plasma membrane"/>
    <property type="evidence" value="ECO:0007669"/>
    <property type="project" value="TreeGrafter"/>
</dbReference>
<evidence type="ECO:0000313" key="7">
    <source>
        <dbReference type="EMBL" id="GCB61067.1"/>
    </source>
</evidence>
<dbReference type="EMBL" id="BFAA01001159">
    <property type="protein sequence ID" value="GCB61067.1"/>
    <property type="molecule type" value="Genomic_DNA"/>
</dbReference>
<dbReference type="PANTHER" id="PTHR10872">
    <property type="entry name" value="SH2B ADAPTER PROTEIN"/>
    <property type="match status" value="1"/>
</dbReference>